<dbReference type="Proteomes" id="UP001570511">
    <property type="component" value="Unassembled WGS sequence"/>
</dbReference>
<sequence>MADVLIAEDIGMQATLIERYLRGVHDVVDIVTTADGAVEAVRENGADVVVMDLNLHEGTGIEATEAIKEIDRGVGVVVSTVAADADVRERALEAGADVYLVKPYNQDELLEAVESAAP</sequence>
<evidence type="ECO:0000259" key="3">
    <source>
        <dbReference type="PROSITE" id="PS50110"/>
    </source>
</evidence>
<dbReference type="InterPro" id="IPR001789">
    <property type="entry name" value="Sig_transdc_resp-reg_receiver"/>
</dbReference>
<evidence type="ECO:0000313" key="4">
    <source>
        <dbReference type="EMBL" id="MFA1609975.1"/>
    </source>
</evidence>
<keyword evidence="1 2" id="KW-0597">Phosphoprotein</keyword>
<feature type="modified residue" description="4-aspartylphosphate" evidence="2">
    <location>
        <position position="52"/>
    </location>
</feature>
<dbReference type="SMART" id="SM00448">
    <property type="entry name" value="REC"/>
    <property type="match status" value="1"/>
</dbReference>
<keyword evidence="5" id="KW-1185">Reference proteome</keyword>
<dbReference type="Pfam" id="PF00072">
    <property type="entry name" value="Response_reg"/>
    <property type="match status" value="1"/>
</dbReference>
<dbReference type="RefSeq" id="WP_372387147.1">
    <property type="nucleotide sequence ID" value="NZ_JBGNYA010000001.1"/>
</dbReference>
<evidence type="ECO:0000313" key="5">
    <source>
        <dbReference type="Proteomes" id="UP001570511"/>
    </source>
</evidence>
<dbReference type="AlphaFoldDB" id="A0ABD5M7U2"/>
<dbReference type="PANTHER" id="PTHR44591:SF3">
    <property type="entry name" value="RESPONSE REGULATORY DOMAIN-CONTAINING PROTEIN"/>
    <property type="match status" value="1"/>
</dbReference>
<organism evidence="4 5">
    <name type="scientific">Halobellus rubicundus</name>
    <dbReference type="NCBI Taxonomy" id="2996466"/>
    <lineage>
        <taxon>Archaea</taxon>
        <taxon>Methanobacteriati</taxon>
        <taxon>Methanobacteriota</taxon>
        <taxon>Stenosarchaea group</taxon>
        <taxon>Halobacteria</taxon>
        <taxon>Halobacteriales</taxon>
        <taxon>Haloferacaceae</taxon>
        <taxon>Halobellus</taxon>
    </lineage>
</organism>
<accession>A0ABD5M7U2</accession>
<dbReference type="InterPro" id="IPR011006">
    <property type="entry name" value="CheY-like_superfamily"/>
</dbReference>
<evidence type="ECO:0000256" key="2">
    <source>
        <dbReference type="PROSITE-ProRule" id="PRU00169"/>
    </source>
</evidence>
<feature type="domain" description="Response regulatory" evidence="3">
    <location>
        <begin position="3"/>
        <end position="117"/>
    </location>
</feature>
<dbReference type="PANTHER" id="PTHR44591">
    <property type="entry name" value="STRESS RESPONSE REGULATOR PROTEIN 1"/>
    <property type="match status" value="1"/>
</dbReference>
<gene>
    <name evidence="4" type="ORF">OS889_03015</name>
</gene>
<reference evidence="4 5" key="1">
    <citation type="submission" date="2024-08" db="EMBL/GenBank/DDBJ databases">
        <title>Halobellus sp. MBLA0158 whole genome sequence.</title>
        <authorList>
            <person name="Hwang C.Y."/>
            <person name="Cho E.-S."/>
            <person name="Seo M.-J."/>
        </authorList>
    </citation>
    <scope>NUCLEOTIDE SEQUENCE [LARGE SCALE GENOMIC DNA]</scope>
    <source>
        <strain evidence="4 5">MBLA0158</strain>
    </source>
</reference>
<dbReference type="SUPFAM" id="SSF52172">
    <property type="entry name" value="CheY-like"/>
    <property type="match status" value="1"/>
</dbReference>
<comment type="caution">
    <text evidence="4">The sequence shown here is derived from an EMBL/GenBank/DDBJ whole genome shotgun (WGS) entry which is preliminary data.</text>
</comment>
<evidence type="ECO:0000256" key="1">
    <source>
        <dbReference type="ARBA" id="ARBA00022553"/>
    </source>
</evidence>
<dbReference type="InterPro" id="IPR050595">
    <property type="entry name" value="Bact_response_regulator"/>
</dbReference>
<dbReference type="PROSITE" id="PS50110">
    <property type="entry name" value="RESPONSE_REGULATORY"/>
    <property type="match status" value="1"/>
</dbReference>
<proteinExistence type="predicted"/>
<protein>
    <submittedName>
        <fullName evidence="4">Response regulator</fullName>
    </submittedName>
</protein>
<name>A0ABD5M7U2_9EURY</name>
<dbReference type="EMBL" id="JBGNYA010000001">
    <property type="protein sequence ID" value="MFA1609975.1"/>
    <property type="molecule type" value="Genomic_DNA"/>
</dbReference>
<dbReference type="Gene3D" id="3.40.50.2300">
    <property type="match status" value="1"/>
</dbReference>